<keyword evidence="6 9" id="KW-0418">Kinase</keyword>
<evidence type="ECO:0000256" key="2">
    <source>
        <dbReference type="ARBA" id="ARBA00004370"/>
    </source>
</evidence>
<evidence type="ECO:0000256" key="3">
    <source>
        <dbReference type="ARBA" id="ARBA00012438"/>
    </source>
</evidence>
<keyword evidence="10" id="KW-1185">Reference proteome</keyword>
<dbReference type="CDD" id="cd00082">
    <property type="entry name" value="HisKA"/>
    <property type="match status" value="1"/>
</dbReference>
<dbReference type="Gene3D" id="3.30.565.10">
    <property type="entry name" value="Histidine kinase-like ATPase, C-terminal domain"/>
    <property type="match status" value="1"/>
</dbReference>
<dbReference type="InterPro" id="IPR036890">
    <property type="entry name" value="HATPase_C_sf"/>
</dbReference>
<dbReference type="Pfam" id="PF00512">
    <property type="entry name" value="HisKA"/>
    <property type="match status" value="1"/>
</dbReference>
<dbReference type="SUPFAM" id="SSF47384">
    <property type="entry name" value="Homodimeric domain of signal transducing histidine kinase"/>
    <property type="match status" value="1"/>
</dbReference>
<dbReference type="AlphaFoldDB" id="A0A4Q7PJ14"/>
<dbReference type="PANTHER" id="PTHR45453:SF1">
    <property type="entry name" value="PHOSPHATE REGULON SENSOR PROTEIN PHOR"/>
    <property type="match status" value="1"/>
</dbReference>
<sequence length="335" mass="37431">MKFYRNPEIRRSIWLWALWLAAFAAAAACLDWRFGALSSAFGLLCGALHFVPTFRRYRALAELSLEIDEILHGSVGLDLDRFAEGELAVLQSEIYKMTVRLREQAENLKKDKVYLADSIADISHQIRTPLTSINLVVNFLGQEGLEEERRIALVQELRGLLGRIDWLIGTLLKLSRLDAGTVRFARSQVNVREMLGRAAQPVEIPMDLRGQRLVLKSSGEETFYGDLAWTTEAVENILKNCMEHTPEGGCITAEARETPIFTEIVISDTGEGIDEKDLPRLFERFYRGEHAAEGSAGIGLALARMIVTEQDGSLKAGNRPGGGAEFTIRFYRATV</sequence>
<dbReference type="EMBL" id="SGXF01000003">
    <property type="protein sequence ID" value="RZT00597.1"/>
    <property type="molecule type" value="Genomic_DNA"/>
</dbReference>
<dbReference type="PRINTS" id="PR00344">
    <property type="entry name" value="BCTRLSENSOR"/>
</dbReference>
<dbReference type="PROSITE" id="PS50109">
    <property type="entry name" value="HIS_KIN"/>
    <property type="match status" value="1"/>
</dbReference>
<evidence type="ECO:0000256" key="6">
    <source>
        <dbReference type="ARBA" id="ARBA00022777"/>
    </source>
</evidence>
<evidence type="ECO:0000256" key="5">
    <source>
        <dbReference type="ARBA" id="ARBA00022679"/>
    </source>
</evidence>
<dbReference type="InterPro" id="IPR005467">
    <property type="entry name" value="His_kinase_dom"/>
</dbReference>
<dbReference type="GO" id="GO:0005886">
    <property type="term" value="C:plasma membrane"/>
    <property type="evidence" value="ECO:0007669"/>
    <property type="project" value="TreeGrafter"/>
</dbReference>
<dbReference type="SUPFAM" id="SSF55874">
    <property type="entry name" value="ATPase domain of HSP90 chaperone/DNA topoisomerase II/histidine kinase"/>
    <property type="match status" value="1"/>
</dbReference>
<dbReference type="Proteomes" id="UP000292927">
    <property type="component" value="Unassembled WGS sequence"/>
</dbReference>
<dbReference type="SMART" id="SM00387">
    <property type="entry name" value="HATPase_c"/>
    <property type="match status" value="1"/>
</dbReference>
<evidence type="ECO:0000256" key="1">
    <source>
        <dbReference type="ARBA" id="ARBA00000085"/>
    </source>
</evidence>
<reference evidence="9 10" key="1">
    <citation type="submission" date="2019-02" db="EMBL/GenBank/DDBJ databases">
        <title>Genomic Encyclopedia of Type Strains, Phase IV (KMG-IV): sequencing the most valuable type-strain genomes for metagenomic binning, comparative biology and taxonomic classification.</title>
        <authorList>
            <person name="Goeker M."/>
        </authorList>
    </citation>
    <scope>NUCLEOTIDE SEQUENCE [LARGE SCALE GENOMIC DNA]</scope>
    <source>
        <strain evidence="9 10">DSM 29486</strain>
    </source>
</reference>
<dbReference type="CDD" id="cd00075">
    <property type="entry name" value="HATPase"/>
    <property type="match status" value="1"/>
</dbReference>
<name>A0A4Q7PJ14_9FIRM</name>
<feature type="domain" description="Histidine kinase" evidence="8">
    <location>
        <begin position="121"/>
        <end position="334"/>
    </location>
</feature>
<evidence type="ECO:0000313" key="9">
    <source>
        <dbReference type="EMBL" id="RZT00597.1"/>
    </source>
</evidence>
<keyword evidence="7" id="KW-0902">Two-component regulatory system</keyword>
<keyword evidence="4" id="KW-0597">Phosphoprotein</keyword>
<dbReference type="GO" id="GO:0004721">
    <property type="term" value="F:phosphoprotein phosphatase activity"/>
    <property type="evidence" value="ECO:0007669"/>
    <property type="project" value="TreeGrafter"/>
</dbReference>
<dbReference type="GO" id="GO:0016036">
    <property type="term" value="P:cellular response to phosphate starvation"/>
    <property type="evidence" value="ECO:0007669"/>
    <property type="project" value="TreeGrafter"/>
</dbReference>
<dbReference type="Pfam" id="PF02518">
    <property type="entry name" value="HATPase_c"/>
    <property type="match status" value="1"/>
</dbReference>
<evidence type="ECO:0000256" key="4">
    <source>
        <dbReference type="ARBA" id="ARBA00022553"/>
    </source>
</evidence>
<keyword evidence="5" id="KW-0808">Transferase</keyword>
<dbReference type="InterPro" id="IPR003661">
    <property type="entry name" value="HisK_dim/P_dom"/>
</dbReference>
<comment type="caution">
    <text evidence="9">The sequence shown here is derived from an EMBL/GenBank/DDBJ whole genome shotgun (WGS) entry which is preliminary data.</text>
</comment>
<organism evidence="9 10">
    <name type="scientific">Cuneatibacter caecimuris</name>
    <dbReference type="NCBI Taxonomy" id="1796618"/>
    <lineage>
        <taxon>Bacteria</taxon>
        <taxon>Bacillati</taxon>
        <taxon>Bacillota</taxon>
        <taxon>Clostridia</taxon>
        <taxon>Lachnospirales</taxon>
        <taxon>Lachnospiraceae</taxon>
        <taxon>Cuneatibacter</taxon>
    </lineage>
</organism>
<dbReference type="SMART" id="SM00388">
    <property type="entry name" value="HisKA"/>
    <property type="match status" value="1"/>
</dbReference>
<comment type="catalytic activity">
    <reaction evidence="1">
        <text>ATP + protein L-histidine = ADP + protein N-phospho-L-histidine.</text>
        <dbReference type="EC" id="2.7.13.3"/>
    </reaction>
</comment>
<dbReference type="InterPro" id="IPR036097">
    <property type="entry name" value="HisK_dim/P_sf"/>
</dbReference>
<gene>
    <name evidence="9" type="ORF">EV209_1921</name>
</gene>
<dbReference type="InterPro" id="IPR050351">
    <property type="entry name" value="BphY/WalK/GraS-like"/>
</dbReference>
<dbReference type="RefSeq" id="WP_130435202.1">
    <property type="nucleotide sequence ID" value="NZ_SGXF01000003.1"/>
</dbReference>
<dbReference type="OrthoDB" id="9806130at2"/>
<accession>A0A4Q7PJ14</accession>
<dbReference type="PROSITE" id="PS51257">
    <property type="entry name" value="PROKAR_LIPOPROTEIN"/>
    <property type="match status" value="1"/>
</dbReference>
<dbReference type="InterPro" id="IPR003594">
    <property type="entry name" value="HATPase_dom"/>
</dbReference>
<comment type="subcellular location">
    <subcellularLocation>
        <location evidence="2">Membrane</location>
    </subcellularLocation>
</comment>
<dbReference type="GO" id="GO:0000155">
    <property type="term" value="F:phosphorelay sensor kinase activity"/>
    <property type="evidence" value="ECO:0007669"/>
    <property type="project" value="InterPro"/>
</dbReference>
<proteinExistence type="predicted"/>
<dbReference type="PANTHER" id="PTHR45453">
    <property type="entry name" value="PHOSPHATE REGULON SENSOR PROTEIN PHOR"/>
    <property type="match status" value="1"/>
</dbReference>
<protein>
    <recommendedName>
        <fullName evidence="3">histidine kinase</fullName>
        <ecNumber evidence="3">2.7.13.3</ecNumber>
    </recommendedName>
</protein>
<evidence type="ECO:0000313" key="10">
    <source>
        <dbReference type="Proteomes" id="UP000292927"/>
    </source>
</evidence>
<evidence type="ECO:0000256" key="7">
    <source>
        <dbReference type="ARBA" id="ARBA00023012"/>
    </source>
</evidence>
<dbReference type="InterPro" id="IPR004358">
    <property type="entry name" value="Sig_transdc_His_kin-like_C"/>
</dbReference>
<dbReference type="EC" id="2.7.13.3" evidence="3"/>
<dbReference type="Gene3D" id="1.10.287.130">
    <property type="match status" value="1"/>
</dbReference>
<evidence type="ECO:0000259" key="8">
    <source>
        <dbReference type="PROSITE" id="PS50109"/>
    </source>
</evidence>